<keyword evidence="1" id="KW-0694">RNA-binding</keyword>
<evidence type="ECO:0000313" key="3">
    <source>
        <dbReference type="EMBL" id="CAB4636627.1"/>
    </source>
</evidence>
<dbReference type="GO" id="GO:0003723">
    <property type="term" value="F:RNA binding"/>
    <property type="evidence" value="ECO:0007669"/>
    <property type="project" value="UniProtKB-KW"/>
</dbReference>
<evidence type="ECO:0000256" key="1">
    <source>
        <dbReference type="ARBA" id="ARBA00022884"/>
    </source>
</evidence>
<dbReference type="PANTHER" id="PTHR32319:SF0">
    <property type="entry name" value="BACTERIAL HEMOLYSIN-LIKE PROTEIN"/>
    <property type="match status" value="1"/>
</dbReference>
<dbReference type="InterPro" id="IPR002877">
    <property type="entry name" value="RNA_MeTrfase_FtsJ_dom"/>
</dbReference>
<dbReference type="GO" id="GO:0008168">
    <property type="term" value="F:methyltransferase activity"/>
    <property type="evidence" value="ECO:0007669"/>
    <property type="project" value="InterPro"/>
</dbReference>
<dbReference type="Gene3D" id="3.40.50.150">
    <property type="entry name" value="Vaccinia Virus protein VP39"/>
    <property type="match status" value="1"/>
</dbReference>
<proteinExistence type="predicted"/>
<dbReference type="CDD" id="cd02440">
    <property type="entry name" value="AdoMet_MTases"/>
    <property type="match status" value="1"/>
</dbReference>
<dbReference type="SUPFAM" id="SSF53335">
    <property type="entry name" value="S-adenosyl-L-methionine-dependent methyltransferases"/>
    <property type="match status" value="1"/>
</dbReference>
<dbReference type="EMBL" id="CAEZVN010000091">
    <property type="protein sequence ID" value="CAB4636627.1"/>
    <property type="molecule type" value="Genomic_DNA"/>
</dbReference>
<dbReference type="GO" id="GO:0032259">
    <property type="term" value="P:methylation"/>
    <property type="evidence" value="ECO:0007669"/>
    <property type="project" value="InterPro"/>
</dbReference>
<reference evidence="3" key="1">
    <citation type="submission" date="2020-05" db="EMBL/GenBank/DDBJ databases">
        <authorList>
            <person name="Chiriac C."/>
            <person name="Salcher M."/>
            <person name="Ghai R."/>
            <person name="Kavagutti S V."/>
        </authorList>
    </citation>
    <scope>NUCLEOTIDE SEQUENCE</scope>
</reference>
<evidence type="ECO:0000259" key="2">
    <source>
        <dbReference type="Pfam" id="PF01728"/>
    </source>
</evidence>
<feature type="domain" description="Ribosomal RNA methyltransferase FtsJ" evidence="2">
    <location>
        <begin position="27"/>
        <end position="216"/>
    </location>
</feature>
<dbReference type="PANTHER" id="PTHR32319">
    <property type="entry name" value="BACTERIAL HEMOLYSIN-LIKE PROTEIN"/>
    <property type="match status" value="1"/>
</dbReference>
<protein>
    <submittedName>
        <fullName evidence="3">Unannotated protein</fullName>
    </submittedName>
</protein>
<name>A0A6J6JHE2_9ZZZZ</name>
<sequence>MNGRAARKASQPVVDGAEIVVLEAIDYVSRAGHKLAKALDVFAEIDPVNKTALDVGASTGGFTDVLLRRGIGRVFAIDVGHDQMALELLDNPKVISMEGFNARDLSLETLAEASGVSSDKIEINLVVGDLSFISLTLVLEQILSVAPKADYVLLIKPQFEVGKQSLHASGIVTDHRLRAGAIKQVVECAHDLGIGVRGLTRSELPGTHGNIEYVVWISPLEPVNRSKWTDRIEALAKEGK</sequence>
<dbReference type="InterPro" id="IPR047048">
    <property type="entry name" value="TlyA"/>
</dbReference>
<dbReference type="Pfam" id="PF01728">
    <property type="entry name" value="FtsJ"/>
    <property type="match status" value="1"/>
</dbReference>
<accession>A0A6J6JHE2</accession>
<dbReference type="AlphaFoldDB" id="A0A6J6JHE2"/>
<gene>
    <name evidence="3" type="ORF">UFOPK2001_00881</name>
</gene>
<dbReference type="InterPro" id="IPR029063">
    <property type="entry name" value="SAM-dependent_MTases_sf"/>
</dbReference>
<organism evidence="3">
    <name type="scientific">freshwater metagenome</name>
    <dbReference type="NCBI Taxonomy" id="449393"/>
    <lineage>
        <taxon>unclassified sequences</taxon>
        <taxon>metagenomes</taxon>
        <taxon>ecological metagenomes</taxon>
    </lineage>
</organism>